<evidence type="ECO:0000313" key="5">
    <source>
        <dbReference type="Proteomes" id="UP000027073"/>
    </source>
</evidence>
<dbReference type="HOGENOM" id="CLU_020336_15_1_1"/>
<comment type="similarity">
    <text evidence="1">Belongs to the peptidase S33 family.</text>
</comment>
<dbReference type="NCBIfam" id="TIGR01250">
    <property type="entry name" value="pro_imino_pep_2"/>
    <property type="match status" value="1"/>
</dbReference>
<reference evidence="5" key="1">
    <citation type="journal article" date="2014" name="Proc. Natl. Acad. Sci. U.S.A.">
        <title>Extensive sampling of basidiomycete genomes demonstrates inadequacy of the white-rot/brown-rot paradigm for wood decay fungi.</title>
        <authorList>
            <person name="Riley R."/>
            <person name="Salamov A.A."/>
            <person name="Brown D.W."/>
            <person name="Nagy L.G."/>
            <person name="Floudas D."/>
            <person name="Held B.W."/>
            <person name="Levasseur A."/>
            <person name="Lombard V."/>
            <person name="Morin E."/>
            <person name="Otillar R."/>
            <person name="Lindquist E.A."/>
            <person name="Sun H."/>
            <person name="LaButti K.M."/>
            <person name="Schmutz J."/>
            <person name="Jabbour D."/>
            <person name="Luo H."/>
            <person name="Baker S.E."/>
            <person name="Pisabarro A.G."/>
            <person name="Walton J.D."/>
            <person name="Blanchette R.A."/>
            <person name="Henrissat B."/>
            <person name="Martin F."/>
            <person name="Cullen D."/>
            <person name="Hibbett D.S."/>
            <person name="Grigoriev I.V."/>
        </authorList>
    </citation>
    <scope>NUCLEOTIDE SEQUENCE [LARGE SCALE GENOMIC DNA]</scope>
    <source>
        <strain evidence="5">PC15</strain>
    </source>
</reference>
<dbReference type="VEuPathDB" id="FungiDB:PLEOSDRAFT_162340"/>
<dbReference type="PANTHER" id="PTHR43798">
    <property type="entry name" value="MONOACYLGLYCEROL LIPASE"/>
    <property type="match status" value="1"/>
</dbReference>
<dbReference type="GO" id="GO:0006508">
    <property type="term" value="P:proteolysis"/>
    <property type="evidence" value="ECO:0007669"/>
    <property type="project" value="InterPro"/>
</dbReference>
<accession>A0A067N722</accession>
<dbReference type="GO" id="GO:0008233">
    <property type="term" value="F:peptidase activity"/>
    <property type="evidence" value="ECO:0007669"/>
    <property type="project" value="InterPro"/>
</dbReference>
<evidence type="ECO:0000313" key="4">
    <source>
        <dbReference type="EMBL" id="KDQ23654.1"/>
    </source>
</evidence>
<dbReference type="InParanoid" id="A0A067N722"/>
<keyword evidence="2" id="KW-0378">Hydrolase</keyword>
<name>A0A067N722_PLEO1</name>
<dbReference type="InterPro" id="IPR000073">
    <property type="entry name" value="AB_hydrolase_1"/>
</dbReference>
<evidence type="ECO:0000259" key="3">
    <source>
        <dbReference type="Pfam" id="PF12697"/>
    </source>
</evidence>
<dbReference type="InterPro" id="IPR050266">
    <property type="entry name" value="AB_hydrolase_sf"/>
</dbReference>
<dbReference type="SUPFAM" id="SSF53474">
    <property type="entry name" value="alpha/beta-Hydrolases"/>
    <property type="match status" value="1"/>
</dbReference>
<dbReference type="PRINTS" id="PR00793">
    <property type="entry name" value="PROAMNOPTASE"/>
</dbReference>
<dbReference type="EMBL" id="KL198012">
    <property type="protein sequence ID" value="KDQ23654.1"/>
    <property type="molecule type" value="Genomic_DNA"/>
</dbReference>
<sequence>MTVEKSGYAPFRVGTETYQTWYKVVGELGAGRRPIVCLHGGGGMTHHYMLPHVALNSRLGVPVVFYDQLGNGESTHLPDAPKDFWKPDLWVDELNNLLLYLGISDGFDLLGNSWGGMLAAHFASTQTTPGLKSLIVSNSPASIPLLKEATEALIDRYPDAAAKMRKHAEAGTFTDPEYRLAAQSIHAQHFCRAHPIPEDLMTSLTSVSKDPTVFSTMVGPSVYHITGNIKTWSIINKLNKISCPMLLISSPHDFVQPSAITPWFQGVPKVKWVELQNSTHMPMFEEPERYFDVLVAFLNRDDKHEGGRQAEPS</sequence>
<gene>
    <name evidence="4" type="ORF">PLEOSDRAFT_162340</name>
</gene>
<dbReference type="Pfam" id="PF12697">
    <property type="entry name" value="Abhydrolase_6"/>
    <property type="match status" value="1"/>
</dbReference>
<dbReference type="AlphaFoldDB" id="A0A067N722"/>
<evidence type="ECO:0000256" key="2">
    <source>
        <dbReference type="ARBA" id="ARBA00022801"/>
    </source>
</evidence>
<dbReference type="PANTHER" id="PTHR43798:SF33">
    <property type="entry name" value="HYDROLASE, PUTATIVE (AFU_ORTHOLOGUE AFUA_2G14860)-RELATED"/>
    <property type="match status" value="1"/>
</dbReference>
<protein>
    <recommendedName>
        <fullName evidence="3">AB hydrolase-1 domain-containing protein</fullName>
    </recommendedName>
</protein>
<feature type="domain" description="AB hydrolase-1" evidence="3">
    <location>
        <begin position="35"/>
        <end position="292"/>
    </location>
</feature>
<dbReference type="PIRSF" id="PIRSF005539">
    <property type="entry name" value="Pept_S33_TRI_F1"/>
    <property type="match status" value="1"/>
</dbReference>
<evidence type="ECO:0000256" key="1">
    <source>
        <dbReference type="ARBA" id="ARBA00010088"/>
    </source>
</evidence>
<dbReference type="Proteomes" id="UP000027073">
    <property type="component" value="Unassembled WGS sequence"/>
</dbReference>
<dbReference type="Gene3D" id="3.40.50.1820">
    <property type="entry name" value="alpha/beta hydrolase"/>
    <property type="match status" value="1"/>
</dbReference>
<dbReference type="OrthoDB" id="190201at2759"/>
<organism evidence="4 5">
    <name type="scientific">Pleurotus ostreatus (strain PC15)</name>
    <name type="common">Oyster mushroom</name>
    <dbReference type="NCBI Taxonomy" id="1137138"/>
    <lineage>
        <taxon>Eukaryota</taxon>
        <taxon>Fungi</taxon>
        <taxon>Dikarya</taxon>
        <taxon>Basidiomycota</taxon>
        <taxon>Agaricomycotina</taxon>
        <taxon>Agaricomycetes</taxon>
        <taxon>Agaricomycetidae</taxon>
        <taxon>Agaricales</taxon>
        <taxon>Pleurotineae</taxon>
        <taxon>Pleurotaceae</taxon>
        <taxon>Pleurotus</taxon>
    </lineage>
</organism>
<dbReference type="GO" id="GO:0016020">
    <property type="term" value="C:membrane"/>
    <property type="evidence" value="ECO:0007669"/>
    <property type="project" value="TreeGrafter"/>
</dbReference>
<dbReference type="InterPro" id="IPR005945">
    <property type="entry name" value="Pro_imino_pep"/>
</dbReference>
<dbReference type="InterPro" id="IPR029058">
    <property type="entry name" value="AB_hydrolase_fold"/>
</dbReference>
<proteinExistence type="inferred from homology"/>
<dbReference type="InterPro" id="IPR002410">
    <property type="entry name" value="Peptidase_S33"/>
</dbReference>